<evidence type="ECO:0000313" key="4">
    <source>
        <dbReference type="Proteomes" id="UP000784880"/>
    </source>
</evidence>
<dbReference type="PANTHER" id="PTHR35146:SF1">
    <property type="entry name" value="UPF0178 PROTEIN YAII"/>
    <property type="match status" value="1"/>
</dbReference>
<dbReference type="HAMAP" id="MF_00489">
    <property type="entry name" value="UPF0178"/>
    <property type="match status" value="1"/>
</dbReference>
<sequence>MQKKIGKIFVDGDACPVVKEILEVAKKNDAQVMFVSSYAHMRKEEFPSLVTHIMVDQDREAADLKIVNLIKKGDLAITDDLGLSSLLLAKGVLILTSRGNWITDQKIDYLLDSRHLAAKKRRAGGKTKGPKKLTQQDRDYFLYELEKIMSI</sequence>
<dbReference type="Pfam" id="PF02639">
    <property type="entry name" value="DUF188"/>
    <property type="match status" value="1"/>
</dbReference>
<comment type="similarity">
    <text evidence="1 2">Belongs to the UPF0178 family.</text>
</comment>
<reference evidence="3 4" key="1">
    <citation type="submission" date="2021-06" db="EMBL/GenBank/DDBJ databases">
        <title>Bacillus sp. RD4P76, an endophyte from a halophyte.</title>
        <authorList>
            <person name="Sun J.-Q."/>
        </authorList>
    </citation>
    <scope>NUCLEOTIDE SEQUENCE [LARGE SCALE GENOMIC DNA]</scope>
    <source>
        <strain evidence="3 4">CGMCC 1.15917</strain>
    </source>
</reference>
<evidence type="ECO:0000256" key="2">
    <source>
        <dbReference type="HAMAP-Rule" id="MF_00489"/>
    </source>
</evidence>
<protein>
    <recommendedName>
        <fullName evidence="2">UPF0178 protein KS419_10005</fullName>
    </recommendedName>
</protein>
<gene>
    <name evidence="3" type="ORF">KS419_10005</name>
</gene>
<keyword evidence="4" id="KW-1185">Reference proteome</keyword>
<dbReference type="InterPro" id="IPR003791">
    <property type="entry name" value="UPF0178"/>
</dbReference>
<dbReference type="RefSeq" id="WP_217066255.1">
    <property type="nucleotide sequence ID" value="NZ_JAHQCS010000092.1"/>
</dbReference>
<evidence type="ECO:0000313" key="3">
    <source>
        <dbReference type="EMBL" id="MBU9712072.1"/>
    </source>
</evidence>
<evidence type="ECO:0000256" key="1">
    <source>
        <dbReference type="ARBA" id="ARBA00008522"/>
    </source>
</evidence>
<name>A0ABS6JGV0_9BACI</name>
<dbReference type="Proteomes" id="UP000784880">
    <property type="component" value="Unassembled WGS sequence"/>
</dbReference>
<dbReference type="EMBL" id="JAHQCS010000092">
    <property type="protein sequence ID" value="MBU9712072.1"/>
    <property type="molecule type" value="Genomic_DNA"/>
</dbReference>
<proteinExistence type="inferred from homology"/>
<accession>A0ABS6JGV0</accession>
<comment type="caution">
    <text evidence="3">The sequence shown here is derived from an EMBL/GenBank/DDBJ whole genome shotgun (WGS) entry which is preliminary data.</text>
</comment>
<organism evidence="3 4">
    <name type="scientific">Evansella tamaricis</name>
    <dbReference type="NCBI Taxonomy" id="2069301"/>
    <lineage>
        <taxon>Bacteria</taxon>
        <taxon>Bacillati</taxon>
        <taxon>Bacillota</taxon>
        <taxon>Bacilli</taxon>
        <taxon>Bacillales</taxon>
        <taxon>Bacillaceae</taxon>
        <taxon>Evansella</taxon>
    </lineage>
</organism>
<dbReference type="PANTHER" id="PTHR35146">
    <property type="entry name" value="UPF0178 PROTEIN YAII"/>
    <property type="match status" value="1"/>
</dbReference>